<dbReference type="Pfam" id="PF02954">
    <property type="entry name" value="HTH_8"/>
    <property type="match status" value="1"/>
</dbReference>
<reference evidence="7 8" key="1">
    <citation type="submission" date="2018-05" db="EMBL/GenBank/DDBJ databases">
        <title>Freshwater and sediment microbial communities from various areas in North America, analyzing microbe dynamics in response to fracking.</title>
        <authorList>
            <person name="Lamendella R."/>
        </authorList>
    </citation>
    <scope>NUCLEOTIDE SEQUENCE [LARGE SCALE GENOMIC DNA]</scope>
    <source>
        <strain evidence="7 8">15_TX</strain>
    </source>
</reference>
<dbReference type="InterPro" id="IPR027417">
    <property type="entry name" value="P-loop_NTPase"/>
</dbReference>
<dbReference type="InterPro" id="IPR009057">
    <property type="entry name" value="Homeodomain-like_sf"/>
</dbReference>
<keyword evidence="2" id="KW-0067">ATP-binding</keyword>
<dbReference type="Pfam" id="PF25601">
    <property type="entry name" value="AAA_lid_14"/>
    <property type="match status" value="1"/>
</dbReference>
<dbReference type="Gene3D" id="1.10.8.60">
    <property type="match status" value="1"/>
</dbReference>
<accession>A0A2V3A294</accession>
<evidence type="ECO:0000256" key="3">
    <source>
        <dbReference type="ARBA" id="ARBA00023015"/>
    </source>
</evidence>
<dbReference type="EMBL" id="QGTW01000005">
    <property type="protein sequence ID" value="PWW28905.1"/>
    <property type="molecule type" value="Genomic_DNA"/>
</dbReference>
<dbReference type="InterPro" id="IPR003593">
    <property type="entry name" value="AAA+_ATPase"/>
</dbReference>
<name>A0A2V3A294_9BACI</name>
<dbReference type="InterPro" id="IPR002197">
    <property type="entry name" value="HTH_Fis"/>
</dbReference>
<dbReference type="InterPro" id="IPR002078">
    <property type="entry name" value="Sigma_54_int"/>
</dbReference>
<evidence type="ECO:0000313" key="8">
    <source>
        <dbReference type="Proteomes" id="UP000247150"/>
    </source>
</evidence>
<dbReference type="SMART" id="SM00382">
    <property type="entry name" value="AAA"/>
    <property type="match status" value="1"/>
</dbReference>
<dbReference type="FunFam" id="3.40.50.300:FF:000006">
    <property type="entry name" value="DNA-binding transcriptional regulator NtrC"/>
    <property type="match status" value="1"/>
</dbReference>
<dbReference type="InterPro" id="IPR025943">
    <property type="entry name" value="Sigma_54_int_dom_ATP-bd_2"/>
</dbReference>
<keyword evidence="5" id="KW-0804">Transcription</keyword>
<dbReference type="PROSITE" id="PS00675">
    <property type="entry name" value="SIGMA54_INTERACT_1"/>
    <property type="match status" value="1"/>
</dbReference>
<proteinExistence type="predicted"/>
<evidence type="ECO:0000256" key="1">
    <source>
        <dbReference type="ARBA" id="ARBA00022741"/>
    </source>
</evidence>
<dbReference type="PROSITE" id="PS00688">
    <property type="entry name" value="SIGMA54_INTERACT_3"/>
    <property type="match status" value="1"/>
</dbReference>
<dbReference type="PANTHER" id="PTHR32071:SF74">
    <property type="entry name" value="TRANSCRIPTIONAL ACTIVATOR ROCR"/>
    <property type="match status" value="1"/>
</dbReference>
<dbReference type="GO" id="GO:0005524">
    <property type="term" value="F:ATP binding"/>
    <property type="evidence" value="ECO:0007669"/>
    <property type="project" value="UniProtKB-KW"/>
</dbReference>
<organism evidence="7 8">
    <name type="scientific">Cytobacillus oceanisediminis</name>
    <dbReference type="NCBI Taxonomy" id="665099"/>
    <lineage>
        <taxon>Bacteria</taxon>
        <taxon>Bacillati</taxon>
        <taxon>Bacillota</taxon>
        <taxon>Bacilli</taxon>
        <taxon>Bacillales</taxon>
        <taxon>Bacillaceae</taxon>
        <taxon>Cytobacillus</taxon>
    </lineage>
</organism>
<dbReference type="PROSITE" id="PS00676">
    <property type="entry name" value="SIGMA54_INTERACT_2"/>
    <property type="match status" value="1"/>
</dbReference>
<dbReference type="PROSITE" id="PS50045">
    <property type="entry name" value="SIGMA54_INTERACT_4"/>
    <property type="match status" value="1"/>
</dbReference>
<keyword evidence="1" id="KW-0547">Nucleotide-binding</keyword>
<gene>
    <name evidence="7" type="ORF">DFO73_105142</name>
</gene>
<dbReference type="SUPFAM" id="SSF52540">
    <property type="entry name" value="P-loop containing nucleoside triphosphate hydrolases"/>
    <property type="match status" value="1"/>
</dbReference>
<feature type="domain" description="Sigma-54 factor interaction" evidence="6">
    <location>
        <begin position="148"/>
        <end position="376"/>
    </location>
</feature>
<keyword evidence="4" id="KW-0238">DNA-binding</keyword>
<dbReference type="CDD" id="cd00009">
    <property type="entry name" value="AAA"/>
    <property type="match status" value="1"/>
</dbReference>
<dbReference type="AlphaFoldDB" id="A0A2V3A294"/>
<keyword evidence="3" id="KW-0805">Transcription regulation</keyword>
<protein>
    <submittedName>
        <fullName evidence="7">Arginine utilization regulatory protein</fullName>
    </submittedName>
</protein>
<dbReference type="PRINTS" id="PR01590">
    <property type="entry name" value="HTHFIS"/>
</dbReference>
<dbReference type="InterPro" id="IPR025944">
    <property type="entry name" value="Sigma_54_int_dom_CS"/>
</dbReference>
<sequence length="466" mass="53133">MLDQLRYIDGITIIDTSGTILFTVKFNPRFHEEIDENEKIIGLSLFSAFPMLDERSSTLFKVMKTGKPIYRAKQNIVDFRGIEKETTNVSLPIKAHGKIIGSIELSKDISDEDRPLNSVIEIDSSSFNSKQLKTKIQPERAVYFLEDIITVDEEMNQLKESVKKFAKGDSPVFIYGETGTGKELFAHAIHNESERSTKPFITQNCAALPESLIESILFGTKRGSFTGAEDNPGLFELANGGTLFLDEINSMPIHLQAKLLRVLEDDCVRRLGDKLVRAVNVRVITATNVHPAQCVLDGKLRQDLYYRLGVMTLAIPPLRERREDIRLLVDYFVSKFNKSHKKNIVHISRDSLEFLLSYDWPGNVRELENVIEYAINQADACDDTLQYNHLEQQIKHLMGIQQSFSSIKIKPLKDEIANLEKTRIEQAMILTSGNVSKSARLLEIPRQTLQRKINQYGINNRFNYHQ</sequence>
<evidence type="ECO:0000259" key="6">
    <source>
        <dbReference type="PROSITE" id="PS50045"/>
    </source>
</evidence>
<dbReference type="GO" id="GO:0043565">
    <property type="term" value="F:sequence-specific DNA binding"/>
    <property type="evidence" value="ECO:0007669"/>
    <property type="project" value="InterPro"/>
</dbReference>
<dbReference type="Gene3D" id="3.40.50.300">
    <property type="entry name" value="P-loop containing nucleotide triphosphate hydrolases"/>
    <property type="match status" value="1"/>
</dbReference>
<dbReference type="Pfam" id="PF00158">
    <property type="entry name" value="Sigma54_activat"/>
    <property type="match status" value="1"/>
</dbReference>
<dbReference type="InterPro" id="IPR025662">
    <property type="entry name" value="Sigma_54_int_dom_ATP-bd_1"/>
</dbReference>
<evidence type="ECO:0000313" key="7">
    <source>
        <dbReference type="EMBL" id="PWW28905.1"/>
    </source>
</evidence>
<evidence type="ECO:0000256" key="2">
    <source>
        <dbReference type="ARBA" id="ARBA00022840"/>
    </source>
</evidence>
<dbReference type="RefSeq" id="WP_258309414.1">
    <property type="nucleotide sequence ID" value="NZ_QGTW01000005.1"/>
</dbReference>
<dbReference type="Gene3D" id="1.10.10.60">
    <property type="entry name" value="Homeodomain-like"/>
    <property type="match status" value="1"/>
</dbReference>
<dbReference type="PANTHER" id="PTHR32071">
    <property type="entry name" value="TRANSCRIPTIONAL REGULATORY PROTEIN"/>
    <property type="match status" value="1"/>
</dbReference>
<comment type="caution">
    <text evidence="7">The sequence shown here is derived from an EMBL/GenBank/DDBJ whole genome shotgun (WGS) entry which is preliminary data.</text>
</comment>
<evidence type="ECO:0000256" key="5">
    <source>
        <dbReference type="ARBA" id="ARBA00023163"/>
    </source>
</evidence>
<dbReference type="GO" id="GO:0006355">
    <property type="term" value="P:regulation of DNA-templated transcription"/>
    <property type="evidence" value="ECO:0007669"/>
    <property type="project" value="InterPro"/>
</dbReference>
<dbReference type="SUPFAM" id="SSF46689">
    <property type="entry name" value="Homeodomain-like"/>
    <property type="match status" value="1"/>
</dbReference>
<dbReference type="Proteomes" id="UP000247150">
    <property type="component" value="Unassembled WGS sequence"/>
</dbReference>
<dbReference type="InterPro" id="IPR058031">
    <property type="entry name" value="AAA_lid_NorR"/>
</dbReference>
<evidence type="ECO:0000256" key="4">
    <source>
        <dbReference type="ARBA" id="ARBA00023125"/>
    </source>
</evidence>